<comment type="caution">
    <text evidence="7">The sequence shown here is derived from an EMBL/GenBank/DDBJ whole genome shotgun (WGS) entry which is preliminary data.</text>
</comment>
<dbReference type="PANTHER" id="PTHR30332">
    <property type="entry name" value="PROBABLE GENERAL SECRETION PATHWAY PROTEIN D"/>
    <property type="match status" value="1"/>
</dbReference>
<evidence type="ECO:0000256" key="3">
    <source>
        <dbReference type="ARBA" id="ARBA00023237"/>
    </source>
</evidence>
<dbReference type="InterPro" id="IPR050810">
    <property type="entry name" value="Bact_Secretion_Sys_Channel"/>
</dbReference>
<feature type="signal peptide" evidence="5">
    <location>
        <begin position="1"/>
        <end position="26"/>
    </location>
</feature>
<dbReference type="PRINTS" id="PR00811">
    <property type="entry name" value="BCTERIALGSPD"/>
</dbReference>
<dbReference type="SMART" id="SM00965">
    <property type="entry name" value="STN"/>
    <property type="match status" value="1"/>
</dbReference>
<dbReference type="PANTHER" id="PTHR30332:SF17">
    <property type="entry name" value="TYPE IV PILIATION SYSTEM PROTEIN DR_0774-RELATED"/>
    <property type="match status" value="1"/>
</dbReference>
<dbReference type="AlphaFoldDB" id="A0A928X1P8"/>
<keyword evidence="8" id="KW-1185">Reference proteome</keyword>
<evidence type="ECO:0000256" key="1">
    <source>
        <dbReference type="ARBA" id="ARBA00022448"/>
    </source>
</evidence>
<dbReference type="Pfam" id="PF11741">
    <property type="entry name" value="AMIN"/>
    <property type="match status" value="1"/>
</dbReference>
<reference evidence="7" key="1">
    <citation type="submission" date="2020-10" db="EMBL/GenBank/DDBJ databases">
        <authorList>
            <person name="Castelo-Branco R."/>
            <person name="Eusebio N."/>
            <person name="Adriana R."/>
            <person name="Vieira A."/>
            <person name="Brugerolle De Fraissinette N."/>
            <person name="Rezende De Castro R."/>
            <person name="Schneider M.P."/>
            <person name="Vasconcelos V."/>
            <person name="Leao P.N."/>
        </authorList>
    </citation>
    <scope>NUCLEOTIDE SEQUENCE</scope>
    <source>
        <strain evidence="7">LEGE 11479</strain>
    </source>
</reference>
<protein>
    <submittedName>
        <fullName evidence="7">AMIN domain-containing protein</fullName>
    </submittedName>
</protein>
<dbReference type="GO" id="GO:0015627">
    <property type="term" value="C:type II protein secretion system complex"/>
    <property type="evidence" value="ECO:0007669"/>
    <property type="project" value="TreeGrafter"/>
</dbReference>
<dbReference type="InterPro" id="IPR011662">
    <property type="entry name" value="Secretin/TonB_short_N"/>
</dbReference>
<dbReference type="Pfam" id="PF07660">
    <property type="entry name" value="STN"/>
    <property type="match status" value="1"/>
</dbReference>
<dbReference type="Pfam" id="PF00263">
    <property type="entry name" value="Secretin"/>
    <property type="match status" value="1"/>
</dbReference>
<dbReference type="InterPro" id="IPR021731">
    <property type="entry name" value="AMIN_dom"/>
</dbReference>
<evidence type="ECO:0000259" key="6">
    <source>
        <dbReference type="SMART" id="SM00965"/>
    </source>
</evidence>
<dbReference type="RefSeq" id="WP_193991332.1">
    <property type="nucleotide sequence ID" value="NZ_JADEXP010000023.1"/>
</dbReference>
<dbReference type="EMBL" id="JADEXP010000023">
    <property type="protein sequence ID" value="MBE9065944.1"/>
    <property type="molecule type" value="Genomic_DNA"/>
</dbReference>
<keyword evidence="1" id="KW-0813">Transport</keyword>
<proteinExistence type="inferred from homology"/>
<feature type="domain" description="Secretin/TonB short N-terminal" evidence="6">
    <location>
        <begin position="256"/>
        <end position="312"/>
    </location>
</feature>
<dbReference type="GO" id="GO:0019867">
    <property type="term" value="C:outer membrane"/>
    <property type="evidence" value="ECO:0007669"/>
    <property type="project" value="InterPro"/>
</dbReference>
<evidence type="ECO:0000256" key="2">
    <source>
        <dbReference type="ARBA" id="ARBA00023136"/>
    </source>
</evidence>
<dbReference type="Proteomes" id="UP000615026">
    <property type="component" value="Unassembled WGS sequence"/>
</dbReference>
<keyword evidence="2" id="KW-0472">Membrane</keyword>
<comment type="similarity">
    <text evidence="4">Belongs to the bacterial secretin family.</text>
</comment>
<feature type="chain" id="PRO_5036769344" evidence="5">
    <location>
        <begin position="27"/>
        <end position="688"/>
    </location>
</feature>
<accession>A0A928X1P8</accession>
<evidence type="ECO:0000256" key="4">
    <source>
        <dbReference type="RuleBase" id="RU004003"/>
    </source>
</evidence>
<gene>
    <name evidence="7" type="ORF">IQ260_04690</name>
</gene>
<keyword evidence="5" id="KW-0732">Signal</keyword>
<evidence type="ECO:0000313" key="7">
    <source>
        <dbReference type="EMBL" id="MBE9065944.1"/>
    </source>
</evidence>
<evidence type="ECO:0000256" key="5">
    <source>
        <dbReference type="SAM" id="SignalP"/>
    </source>
</evidence>
<sequence length="688" mass="73481">MKRFFKFGSLIAGGALSVLTAQSAEAAATAIQNIELNTTKTGMELLLSTKGGDTPQIFAVKRDNVLQADITNAQLALPRSKSYSKQNPVPTIESIQLETLNDNTVRLTIKGDDKAPIADLNKITGQGLLISLDTRPNAVPQPSELPEAIETVTDRTLLPAHIAQAETETDADAPEILVPSPEVIIDGNPVVAPTLNGAPPFLPQAVPPPVGDIAVSEVGAALDVIDLGTAERVPRLVLREATAREALSLLARAAGLNLAFTEAGAGDGAAAADTKVTLDIEDEPVQNVFNYVLQISGLEANRVGRTIFVGPRLPQAARNLTVRSVRVNQVDVATAVNFLVFMGAESAFADEQEIEVVESTIDGVGDDVEQIERTELETSVEILRADYQDSPPLLRGLQVIGDARTSSITLVGTPRQVEIATTQLVQLDLRRRQVAINLRVIDVNLSALERFDTSFSFGVDDTFASQGNGLLTLAFNNNPLNVARNFIAALEATITNGNSKIITDPTLIVQEGQDASVNLVEEVVNELTTDVTVDEGTIVTETEIELVDVGLTLAINVDRVDDNGFVSLSVAPTISAPGAPINFPASESFVTPISRRALSSGQIRVRDGQTLVLSGIIQDTDITSIRKVPILGDLPIIGALFRDTDTTTERQELIVLLTPQILDDSDESIYGYSYTPGEDVRELLGEDE</sequence>
<keyword evidence="3" id="KW-0998">Cell outer membrane</keyword>
<dbReference type="InterPro" id="IPR001775">
    <property type="entry name" value="GspD/PilQ"/>
</dbReference>
<name>A0A928X1P8_LEPEC</name>
<dbReference type="InterPro" id="IPR004846">
    <property type="entry name" value="T2SS/T3SS_dom"/>
</dbReference>
<organism evidence="7 8">
    <name type="scientific">Leptolyngbya cf. ectocarpi LEGE 11479</name>
    <dbReference type="NCBI Taxonomy" id="1828722"/>
    <lineage>
        <taxon>Bacteria</taxon>
        <taxon>Bacillati</taxon>
        <taxon>Cyanobacteriota</taxon>
        <taxon>Cyanophyceae</taxon>
        <taxon>Leptolyngbyales</taxon>
        <taxon>Leptolyngbyaceae</taxon>
        <taxon>Leptolyngbya group</taxon>
        <taxon>Leptolyngbya</taxon>
    </lineage>
</organism>
<evidence type="ECO:0000313" key="8">
    <source>
        <dbReference type="Proteomes" id="UP000615026"/>
    </source>
</evidence>
<dbReference type="GO" id="GO:0009306">
    <property type="term" value="P:protein secretion"/>
    <property type="evidence" value="ECO:0007669"/>
    <property type="project" value="InterPro"/>
</dbReference>